<dbReference type="EMBL" id="CT009752">
    <property type="protein sequence ID" value="CAJ16761.1"/>
    <property type="molecule type" value="Genomic_DNA"/>
</dbReference>
<protein>
    <submittedName>
        <fullName evidence="1">Uncharacterized protein</fullName>
    </submittedName>
</protein>
<proteinExistence type="predicted"/>
<organism evidence="1">
    <name type="scientific">Trypanosoma brucei brucei (strain 927/4 GUTat10.1)</name>
    <dbReference type="NCBI Taxonomy" id="185431"/>
    <lineage>
        <taxon>Eukaryota</taxon>
        <taxon>Discoba</taxon>
        <taxon>Euglenozoa</taxon>
        <taxon>Kinetoplastea</taxon>
        <taxon>Metakinetoplastina</taxon>
        <taxon>Trypanosomatida</taxon>
        <taxon>Trypanosomatidae</taxon>
        <taxon>Trypanosoma</taxon>
    </lineage>
</organism>
<dbReference type="AlphaFoldDB" id="Q4FKP0"/>
<evidence type="ECO:0000313" key="1">
    <source>
        <dbReference type="EMBL" id="CAJ16761.1"/>
    </source>
</evidence>
<accession>Q4FKP0</accession>
<gene>
    <name evidence="1" type="ORF">Tb10.v4.0050</name>
</gene>
<name>Q4FKP0_TRYB2</name>
<sequence length="143" mass="16155">MFLPSHPIHTHLHSVSHLYEEMDRQEKPYTASAVQLAGRLYFTTAPNGLHSDASDIEKKRHVMQRVRGLKEYNYQVFTDVLMILDESSGSGAIIYPGQGKVVKVKKGAGRLACSYRAECVATEAEFMKLKTIIKINESRKMKV</sequence>
<reference evidence="1" key="1">
    <citation type="submission" date="2005-06" db="EMBL/GenBank/DDBJ databases">
        <authorList>
            <person name="Lennard N."/>
            <person name="Barron A."/>
            <person name="Clark L."/>
            <person name="Corton C."/>
            <person name="Harris B."/>
            <person name="Line A."/>
            <person name="Berriman M."/>
            <person name="Hertz-Fowler C."/>
            <person name="Renauld H."/>
            <person name="Bohme U."/>
            <person name="Arrowsmith C."/>
            <person name="Cronin C."/>
            <person name="Davies R."/>
            <person name="Doggett J."/>
            <person name="Fraser A."/>
            <person name="Johnson D."/>
            <person name="Larke N."/>
            <person name="Leech V."/>
            <person name="Lord A."/>
            <person name="MacLeod A."/>
            <person name="Norbertczak H."/>
            <person name="Ormand D."/>
            <person name="Quail M."/>
            <person name="Rabbinowitsch E."/>
            <person name="Rajandream M."/>
            <person name="Reitter C."/>
            <person name="Sharp S."/>
            <person name="Woodward J."/>
            <person name="Hall N."/>
            <person name="Melville S.and.Barrell.B."/>
        </authorList>
    </citation>
    <scope>NUCLEOTIDE SEQUENCE</scope>
    <source>
        <strain evidence="1">927/4 GUTat10.1</strain>
    </source>
</reference>
<dbReference type="VEuPathDB" id="TriTrypDB:Tb10.v4.0050"/>